<proteinExistence type="predicted"/>
<keyword evidence="5" id="KW-1185">Reference proteome</keyword>
<evidence type="ECO:0000259" key="3">
    <source>
        <dbReference type="PROSITE" id="PS51186"/>
    </source>
</evidence>
<organism evidence="4 5">
    <name type="scientific">Kordiimonas pumila</name>
    <dbReference type="NCBI Taxonomy" id="2161677"/>
    <lineage>
        <taxon>Bacteria</taxon>
        <taxon>Pseudomonadati</taxon>
        <taxon>Pseudomonadota</taxon>
        <taxon>Alphaproteobacteria</taxon>
        <taxon>Kordiimonadales</taxon>
        <taxon>Kordiimonadaceae</taxon>
        <taxon>Kordiimonas</taxon>
    </lineage>
</organism>
<dbReference type="GO" id="GO:0016746">
    <property type="term" value="F:acyltransferase activity"/>
    <property type="evidence" value="ECO:0007669"/>
    <property type="project" value="UniProtKB-KW"/>
</dbReference>
<evidence type="ECO:0000256" key="1">
    <source>
        <dbReference type="ARBA" id="ARBA00022679"/>
    </source>
</evidence>
<dbReference type="CDD" id="cd04301">
    <property type="entry name" value="NAT_SF"/>
    <property type="match status" value="1"/>
</dbReference>
<protein>
    <submittedName>
        <fullName evidence="4">GNAT family N-acetyltransferase</fullName>
        <ecNumber evidence="4">2.3.-.-</ecNumber>
    </submittedName>
</protein>
<dbReference type="InterPro" id="IPR051016">
    <property type="entry name" value="Diverse_Substrate_AcTransf"/>
</dbReference>
<accession>A0ABV7D866</accession>
<sequence>MSFIIREAIRSDAEVAFTLIHELAIYDEVDDYLLITLDQFTEAAFGANPRFNILVAEENGSLVGVATYFHRFHIWFGENIIQIDDLFVKPSARGHGIGNKLLEAIGLMAKKENVHVRWNIERENFSTIAFYKRKGVEYQTKGVCLWAPENIKLTE</sequence>
<dbReference type="Proteomes" id="UP001595444">
    <property type="component" value="Unassembled WGS sequence"/>
</dbReference>
<dbReference type="EMBL" id="JBHRSL010000027">
    <property type="protein sequence ID" value="MFC3053404.1"/>
    <property type="molecule type" value="Genomic_DNA"/>
</dbReference>
<dbReference type="Gene3D" id="3.40.630.30">
    <property type="match status" value="1"/>
</dbReference>
<dbReference type="PANTHER" id="PTHR10545:SF29">
    <property type="entry name" value="GH14572P-RELATED"/>
    <property type="match status" value="1"/>
</dbReference>
<keyword evidence="1 4" id="KW-0808">Transferase</keyword>
<feature type="domain" description="N-acetyltransferase" evidence="3">
    <location>
        <begin position="3"/>
        <end position="155"/>
    </location>
</feature>
<dbReference type="RefSeq" id="WP_194215641.1">
    <property type="nucleotide sequence ID" value="NZ_CP061205.1"/>
</dbReference>
<evidence type="ECO:0000313" key="5">
    <source>
        <dbReference type="Proteomes" id="UP001595444"/>
    </source>
</evidence>
<dbReference type="EC" id="2.3.-.-" evidence="4"/>
<reference evidence="5" key="1">
    <citation type="journal article" date="2019" name="Int. J. Syst. Evol. Microbiol.">
        <title>The Global Catalogue of Microorganisms (GCM) 10K type strain sequencing project: providing services to taxonomists for standard genome sequencing and annotation.</title>
        <authorList>
            <consortium name="The Broad Institute Genomics Platform"/>
            <consortium name="The Broad Institute Genome Sequencing Center for Infectious Disease"/>
            <person name="Wu L."/>
            <person name="Ma J."/>
        </authorList>
    </citation>
    <scope>NUCLEOTIDE SEQUENCE [LARGE SCALE GENOMIC DNA]</scope>
    <source>
        <strain evidence="5">KCTC 62164</strain>
    </source>
</reference>
<comment type="caution">
    <text evidence="4">The sequence shown here is derived from an EMBL/GenBank/DDBJ whole genome shotgun (WGS) entry which is preliminary data.</text>
</comment>
<evidence type="ECO:0000313" key="4">
    <source>
        <dbReference type="EMBL" id="MFC3053404.1"/>
    </source>
</evidence>
<dbReference type="InterPro" id="IPR016181">
    <property type="entry name" value="Acyl_CoA_acyltransferase"/>
</dbReference>
<dbReference type="PROSITE" id="PS51186">
    <property type="entry name" value="GNAT"/>
    <property type="match status" value="1"/>
</dbReference>
<dbReference type="InterPro" id="IPR000182">
    <property type="entry name" value="GNAT_dom"/>
</dbReference>
<dbReference type="PANTHER" id="PTHR10545">
    <property type="entry name" value="DIAMINE N-ACETYLTRANSFERASE"/>
    <property type="match status" value="1"/>
</dbReference>
<name>A0ABV7D866_9PROT</name>
<gene>
    <name evidence="4" type="ORF">ACFOKA_16015</name>
</gene>
<evidence type="ECO:0000256" key="2">
    <source>
        <dbReference type="ARBA" id="ARBA00023315"/>
    </source>
</evidence>
<keyword evidence="2 4" id="KW-0012">Acyltransferase</keyword>
<dbReference type="Pfam" id="PF00583">
    <property type="entry name" value="Acetyltransf_1"/>
    <property type="match status" value="1"/>
</dbReference>
<dbReference type="SUPFAM" id="SSF55729">
    <property type="entry name" value="Acyl-CoA N-acyltransferases (Nat)"/>
    <property type="match status" value="1"/>
</dbReference>